<dbReference type="STRING" id="1817863.A2Y62_11425"/>
<comment type="caution">
    <text evidence="11">The sequence shown here is derived from an EMBL/GenBank/DDBJ whole genome shotgun (WGS) entry which is preliminary data.</text>
</comment>
<evidence type="ECO:0000256" key="8">
    <source>
        <dbReference type="ARBA" id="ARBA00023211"/>
    </source>
</evidence>
<dbReference type="Pfam" id="PF01867">
    <property type="entry name" value="Cas_Cas1"/>
    <property type="match status" value="1"/>
</dbReference>
<dbReference type="Gene3D" id="3.100.10.20">
    <property type="entry name" value="CRISPR-associated endonuclease Cas1, N-terminal domain"/>
    <property type="match status" value="1"/>
</dbReference>
<dbReference type="GO" id="GO:0043571">
    <property type="term" value="P:maintenance of CRISPR repeat elements"/>
    <property type="evidence" value="ECO:0007669"/>
    <property type="project" value="UniProtKB-UniRule"/>
</dbReference>
<name>A0A1F5VXV9_9BACT</name>
<dbReference type="InterPro" id="IPR050646">
    <property type="entry name" value="Cas1"/>
</dbReference>
<comment type="function">
    <text evidence="10">CRISPR (clustered regularly interspaced short palindromic repeat), is an adaptive immune system that provides protection against mobile genetic elements (viruses, transposable elements and conjugative plasmids). CRISPR clusters contain spacers, sequences complementary to antecedent mobile elements, and target invading nucleic acids. CRISPR clusters are transcribed and processed into CRISPR RNA (crRNA). Acts as a dsDNA endonuclease. Involved in the integration of spacer DNA into the CRISPR cassette.</text>
</comment>
<keyword evidence="5 10" id="KW-0460">Magnesium</keyword>
<dbReference type="GO" id="GO:0046872">
    <property type="term" value="F:metal ion binding"/>
    <property type="evidence" value="ECO:0007669"/>
    <property type="project" value="UniProtKB-UniRule"/>
</dbReference>
<evidence type="ECO:0000256" key="7">
    <source>
        <dbReference type="ARBA" id="ARBA00023125"/>
    </source>
</evidence>
<evidence type="ECO:0000256" key="3">
    <source>
        <dbReference type="ARBA" id="ARBA00022759"/>
    </source>
</evidence>
<evidence type="ECO:0000256" key="5">
    <source>
        <dbReference type="ARBA" id="ARBA00022842"/>
    </source>
</evidence>
<accession>A0A1F5VXV9</accession>
<keyword evidence="6 10" id="KW-0051">Antiviral defense</keyword>
<feature type="binding site" evidence="10">
    <location>
        <position position="173"/>
    </location>
    <ligand>
        <name>Mn(2+)</name>
        <dbReference type="ChEBI" id="CHEBI:29035"/>
    </ligand>
</feature>
<dbReference type="GO" id="GO:0003677">
    <property type="term" value="F:DNA binding"/>
    <property type="evidence" value="ECO:0007669"/>
    <property type="project" value="UniProtKB-KW"/>
</dbReference>
<dbReference type="PANTHER" id="PTHR34353">
    <property type="entry name" value="CRISPR-ASSOCIATED ENDONUCLEASE CAS1 1"/>
    <property type="match status" value="1"/>
</dbReference>
<dbReference type="EMBL" id="MFGW01000002">
    <property type="protein sequence ID" value="OGF68306.1"/>
    <property type="molecule type" value="Genomic_DNA"/>
</dbReference>
<evidence type="ECO:0000313" key="11">
    <source>
        <dbReference type="EMBL" id="OGF68306.1"/>
    </source>
</evidence>
<evidence type="ECO:0000256" key="2">
    <source>
        <dbReference type="ARBA" id="ARBA00022723"/>
    </source>
</evidence>
<keyword evidence="1 10" id="KW-0540">Nuclease</keyword>
<keyword evidence="3 10" id="KW-0255">Endonuclease</keyword>
<comment type="subunit">
    <text evidence="9 10">Homodimer, forms a heterotetramer with a Cas2 homodimer.</text>
</comment>
<keyword evidence="8 10" id="KW-0464">Manganese</keyword>
<evidence type="ECO:0000256" key="6">
    <source>
        <dbReference type="ARBA" id="ARBA00023118"/>
    </source>
</evidence>
<keyword evidence="2 10" id="KW-0479">Metal-binding</keyword>
<dbReference type="GO" id="GO:0051607">
    <property type="term" value="P:defense response to virus"/>
    <property type="evidence" value="ECO:0007669"/>
    <property type="project" value="UniProtKB-UniRule"/>
</dbReference>
<proteinExistence type="inferred from homology"/>
<evidence type="ECO:0000313" key="12">
    <source>
        <dbReference type="Proteomes" id="UP000178943"/>
    </source>
</evidence>
<protein>
    <recommendedName>
        <fullName evidence="10">CRISPR-associated endonuclease Cas1</fullName>
        <ecNumber evidence="10">3.1.-.-</ecNumber>
    </recommendedName>
</protein>
<sequence>MDKKQLIVDTYGVFVSKHSERVRVKSEGKIIEEIPLIHLESILITSRGVSISSDVVEICADRGIDIVFLSGTGEVYGRLGSPMLIGTVKTRREQLMALTDKRGLVLGKAFASGKINNQRNLLKYFSRYRKTTNKDLYEVMENTCKKLESHDKELAILDADTIDQVRENLLNIEGRAASLYWQTIKEMLGDEIGWKGRETRGAQDPINSALNYGYGILYGQIEKSVILAGLDPYAGFVHTDKAGKPSLVLDLIEEFRQQIVDKAVFAILGKGTEIAVNSEGMLEDKSRKAIAQKVLERLDNDERFEGMKQKIRTIMMKQAQSVASFVRGDRQTYKPFIGSW</sequence>
<evidence type="ECO:0000256" key="1">
    <source>
        <dbReference type="ARBA" id="ARBA00022722"/>
    </source>
</evidence>
<reference evidence="11 12" key="1">
    <citation type="journal article" date="2016" name="Nat. Commun.">
        <title>Thousands of microbial genomes shed light on interconnected biogeochemical processes in an aquifer system.</title>
        <authorList>
            <person name="Anantharaman K."/>
            <person name="Brown C.T."/>
            <person name="Hug L.A."/>
            <person name="Sharon I."/>
            <person name="Castelle C.J."/>
            <person name="Probst A.J."/>
            <person name="Thomas B.C."/>
            <person name="Singh A."/>
            <person name="Wilkins M.J."/>
            <person name="Karaoz U."/>
            <person name="Brodie E.L."/>
            <person name="Williams K.H."/>
            <person name="Hubbard S.S."/>
            <person name="Banfield J.F."/>
        </authorList>
    </citation>
    <scope>NUCLEOTIDE SEQUENCE [LARGE SCALE GENOMIC DNA]</scope>
</reference>
<dbReference type="EC" id="3.1.-.-" evidence="10"/>
<keyword evidence="4 10" id="KW-0378">Hydrolase</keyword>
<dbReference type="NCBIfam" id="TIGR00287">
    <property type="entry name" value="cas1"/>
    <property type="match status" value="1"/>
</dbReference>
<dbReference type="GO" id="GO:0004519">
    <property type="term" value="F:endonuclease activity"/>
    <property type="evidence" value="ECO:0007669"/>
    <property type="project" value="UniProtKB-UniRule"/>
</dbReference>
<organism evidence="11 12">
    <name type="scientific">Candidatus Fischerbacteria bacterium RBG_13_37_8</name>
    <dbReference type="NCBI Taxonomy" id="1817863"/>
    <lineage>
        <taxon>Bacteria</taxon>
        <taxon>Candidatus Fischeribacteriota</taxon>
    </lineage>
</organism>
<dbReference type="PANTHER" id="PTHR34353:SF2">
    <property type="entry name" value="CRISPR-ASSOCIATED ENDONUCLEASE CAS1 1"/>
    <property type="match status" value="1"/>
</dbReference>
<comment type="cofactor">
    <cofactor evidence="10">
        <name>Mg(2+)</name>
        <dbReference type="ChEBI" id="CHEBI:18420"/>
    </cofactor>
    <cofactor evidence="10">
        <name>Mn(2+)</name>
        <dbReference type="ChEBI" id="CHEBI:29035"/>
    </cofactor>
</comment>
<feature type="binding site" evidence="10">
    <location>
        <position position="238"/>
    </location>
    <ligand>
        <name>Mn(2+)</name>
        <dbReference type="ChEBI" id="CHEBI:29035"/>
    </ligand>
</feature>
<dbReference type="InterPro" id="IPR042206">
    <property type="entry name" value="CRISPR-assoc_Cas1_C"/>
</dbReference>
<dbReference type="InterPro" id="IPR002729">
    <property type="entry name" value="CRISPR-assoc_Cas1"/>
</dbReference>
<evidence type="ECO:0000256" key="9">
    <source>
        <dbReference type="ARBA" id="ARBA00038592"/>
    </source>
</evidence>
<dbReference type="Proteomes" id="UP000178943">
    <property type="component" value="Unassembled WGS sequence"/>
</dbReference>
<dbReference type="InterPro" id="IPR042211">
    <property type="entry name" value="CRISPR-assoc_Cas1_N"/>
</dbReference>
<comment type="similarity">
    <text evidence="10">Belongs to the CRISPR-associated endonuclease Cas1 family.</text>
</comment>
<dbReference type="Gene3D" id="1.20.120.920">
    <property type="entry name" value="CRISPR-associated endonuclease Cas1, C-terminal domain"/>
    <property type="match status" value="1"/>
</dbReference>
<dbReference type="HAMAP" id="MF_01470">
    <property type="entry name" value="Cas1"/>
    <property type="match status" value="1"/>
</dbReference>
<evidence type="ECO:0000256" key="4">
    <source>
        <dbReference type="ARBA" id="ARBA00022801"/>
    </source>
</evidence>
<evidence type="ECO:0000256" key="10">
    <source>
        <dbReference type="HAMAP-Rule" id="MF_01470"/>
    </source>
</evidence>
<feature type="binding site" evidence="10">
    <location>
        <position position="253"/>
    </location>
    <ligand>
        <name>Mn(2+)</name>
        <dbReference type="ChEBI" id="CHEBI:29035"/>
    </ligand>
</feature>
<keyword evidence="7 10" id="KW-0238">DNA-binding</keyword>
<dbReference type="AlphaFoldDB" id="A0A1F5VXV9"/>
<dbReference type="CDD" id="cd09634">
    <property type="entry name" value="Cas1_I-II-III"/>
    <property type="match status" value="1"/>
</dbReference>
<dbReference type="GO" id="GO:0016787">
    <property type="term" value="F:hydrolase activity"/>
    <property type="evidence" value="ECO:0007669"/>
    <property type="project" value="UniProtKB-KW"/>
</dbReference>
<gene>
    <name evidence="10" type="primary">cas1</name>
    <name evidence="11" type="ORF">A2Y62_11425</name>
</gene>